<sequence length="342" mass="38128">MRDTKRCEPLSLSYCFRPEHPQSFCTPTRQPFDLGEQVLGPTNKRSSPSVHPRANSFKPSIWPNLDATSVLLDAGSSLGSTWHHPFLLSLALLAIRMRQRLTSLSTRATSSQLSIYARRDFSPRSFNGLAGLDCGFMSFTGQLFTFWSLPSLLDLRTPCFLVHFHAINALESFKPTGLVAFVLQWTLVHPRSGYDSFFTIHSTPSPVHLPAAKLLQFILWALFLCSSMCDKSRMSNLPLLVAFSGIYPSLVHPPPMASSSLNSTNSIVIFIQTWTQLILGLYGIVHSLPVPSYGWLRLQVLHLLRCPQEAFRQQLVRLVARDGVHGLPSSPDRVCAWLPVGG</sequence>
<evidence type="ECO:0000313" key="2">
    <source>
        <dbReference type="Proteomes" id="UP000308600"/>
    </source>
</evidence>
<accession>A0ACD3B334</accession>
<gene>
    <name evidence="1" type="ORF">BDN72DRAFT_894885</name>
</gene>
<dbReference type="Proteomes" id="UP000308600">
    <property type="component" value="Unassembled WGS sequence"/>
</dbReference>
<reference evidence="1 2" key="1">
    <citation type="journal article" date="2019" name="Nat. Ecol. Evol.">
        <title>Megaphylogeny resolves global patterns of mushroom evolution.</title>
        <authorList>
            <person name="Varga T."/>
            <person name="Krizsan K."/>
            <person name="Foldi C."/>
            <person name="Dima B."/>
            <person name="Sanchez-Garcia M."/>
            <person name="Sanchez-Ramirez S."/>
            <person name="Szollosi G.J."/>
            <person name="Szarkandi J.G."/>
            <person name="Papp V."/>
            <person name="Albert L."/>
            <person name="Andreopoulos W."/>
            <person name="Angelini C."/>
            <person name="Antonin V."/>
            <person name="Barry K.W."/>
            <person name="Bougher N.L."/>
            <person name="Buchanan P."/>
            <person name="Buyck B."/>
            <person name="Bense V."/>
            <person name="Catcheside P."/>
            <person name="Chovatia M."/>
            <person name="Cooper J."/>
            <person name="Damon W."/>
            <person name="Desjardin D."/>
            <person name="Finy P."/>
            <person name="Geml J."/>
            <person name="Haridas S."/>
            <person name="Hughes K."/>
            <person name="Justo A."/>
            <person name="Karasinski D."/>
            <person name="Kautmanova I."/>
            <person name="Kiss B."/>
            <person name="Kocsube S."/>
            <person name="Kotiranta H."/>
            <person name="LaButti K.M."/>
            <person name="Lechner B.E."/>
            <person name="Liimatainen K."/>
            <person name="Lipzen A."/>
            <person name="Lukacs Z."/>
            <person name="Mihaltcheva S."/>
            <person name="Morgado L.N."/>
            <person name="Niskanen T."/>
            <person name="Noordeloos M.E."/>
            <person name="Ohm R.A."/>
            <person name="Ortiz-Santana B."/>
            <person name="Ovrebo C."/>
            <person name="Racz N."/>
            <person name="Riley R."/>
            <person name="Savchenko A."/>
            <person name="Shiryaev A."/>
            <person name="Soop K."/>
            <person name="Spirin V."/>
            <person name="Szebenyi C."/>
            <person name="Tomsovsky M."/>
            <person name="Tulloss R.E."/>
            <person name="Uehling J."/>
            <person name="Grigoriev I.V."/>
            <person name="Vagvolgyi C."/>
            <person name="Papp T."/>
            <person name="Martin F.M."/>
            <person name="Miettinen O."/>
            <person name="Hibbett D.S."/>
            <person name="Nagy L.G."/>
        </authorList>
    </citation>
    <scope>NUCLEOTIDE SEQUENCE [LARGE SCALE GENOMIC DNA]</scope>
    <source>
        <strain evidence="1 2">NL-1719</strain>
    </source>
</reference>
<dbReference type="EMBL" id="ML208286">
    <property type="protein sequence ID" value="TFK72384.1"/>
    <property type="molecule type" value="Genomic_DNA"/>
</dbReference>
<name>A0ACD3B334_9AGAR</name>
<organism evidence="1 2">
    <name type="scientific">Pluteus cervinus</name>
    <dbReference type="NCBI Taxonomy" id="181527"/>
    <lineage>
        <taxon>Eukaryota</taxon>
        <taxon>Fungi</taxon>
        <taxon>Dikarya</taxon>
        <taxon>Basidiomycota</taxon>
        <taxon>Agaricomycotina</taxon>
        <taxon>Agaricomycetes</taxon>
        <taxon>Agaricomycetidae</taxon>
        <taxon>Agaricales</taxon>
        <taxon>Pluteineae</taxon>
        <taxon>Pluteaceae</taxon>
        <taxon>Pluteus</taxon>
    </lineage>
</organism>
<protein>
    <submittedName>
        <fullName evidence="1">Uncharacterized protein</fullName>
    </submittedName>
</protein>
<keyword evidence="2" id="KW-1185">Reference proteome</keyword>
<evidence type="ECO:0000313" key="1">
    <source>
        <dbReference type="EMBL" id="TFK72384.1"/>
    </source>
</evidence>
<proteinExistence type="predicted"/>